<sequence length="86" mass="10086">MEEFKRIPFGGNPYADFEFFKVELKVCDVKYTPEQIYAHFEFTSGYKVDVQGTFYPSLIRKAIVQVREMEQAHITNSSRCEIHADN</sequence>
<dbReference type="EMBL" id="CZAO01000006">
    <property type="protein sequence ID" value="CUP38887.1"/>
    <property type="molecule type" value="Genomic_DNA"/>
</dbReference>
<dbReference type="Proteomes" id="UP000284022">
    <property type="component" value="Unassembled WGS sequence"/>
</dbReference>
<evidence type="ECO:0000313" key="13">
    <source>
        <dbReference type="Proteomes" id="UP001215818"/>
    </source>
</evidence>
<dbReference type="Proteomes" id="UP000433928">
    <property type="component" value="Unassembled WGS sequence"/>
</dbReference>
<evidence type="ECO:0000313" key="10">
    <source>
        <dbReference type="Proteomes" id="UP000284022"/>
    </source>
</evidence>
<name>A0A174FY36_BACUN</name>
<evidence type="ECO:0000313" key="12">
    <source>
        <dbReference type="Proteomes" id="UP000433928"/>
    </source>
</evidence>
<dbReference type="Proteomes" id="UP000431575">
    <property type="component" value="Unassembled WGS sequence"/>
</dbReference>
<reference evidence="5" key="5">
    <citation type="submission" date="2023-10" db="EMBL/GenBank/DDBJ databases">
        <title>Genome of Potential pathogenic bacteria in Crohn's disease.</title>
        <authorList>
            <person name="Rodriguez-Palacios A."/>
        </authorList>
    </citation>
    <scope>NUCLEOTIDE SEQUENCE</scope>
    <source>
        <strain evidence="5">CavFT-hAR50</strain>
    </source>
</reference>
<gene>
    <name evidence="7" type="ORF">DWW83_20915</name>
    <name evidence="6" type="ORF">DXC80_08325</name>
    <name evidence="1" type="ORF">ERS852510_01425</name>
    <name evidence="3" type="ORF">GAP41_04260</name>
    <name evidence="2" type="ORF">GAQ59_10275</name>
    <name evidence="4" type="ORF">POY73_05285</name>
    <name evidence="5" type="ORF">RVH16_13190</name>
</gene>
<evidence type="ECO:0000313" key="1">
    <source>
        <dbReference type="EMBL" id="CUP38887.1"/>
    </source>
</evidence>
<evidence type="ECO:0000313" key="4">
    <source>
        <dbReference type="EMBL" id="MDC1793550.1"/>
    </source>
</evidence>
<evidence type="ECO:0000313" key="7">
    <source>
        <dbReference type="EMBL" id="RGU34435.1"/>
    </source>
</evidence>
<dbReference type="EMBL" id="WCUG01000008">
    <property type="protein sequence ID" value="KAB4169570.1"/>
    <property type="molecule type" value="Genomic_DNA"/>
</dbReference>
<dbReference type="EMBL" id="QRXV01000037">
    <property type="protein sequence ID" value="RGU34435.1"/>
    <property type="molecule type" value="Genomic_DNA"/>
</dbReference>
<protein>
    <submittedName>
        <fullName evidence="1">Uncharacterized protein</fullName>
    </submittedName>
</protein>
<evidence type="ECO:0000313" key="3">
    <source>
        <dbReference type="EMBL" id="KAB4245487.1"/>
    </source>
</evidence>
<accession>A0A174FY36</accession>
<dbReference type="Proteomes" id="UP000095766">
    <property type="component" value="Unassembled WGS sequence"/>
</dbReference>
<dbReference type="Proteomes" id="UP001215818">
    <property type="component" value="Unassembled WGS sequence"/>
</dbReference>
<dbReference type="Proteomes" id="UP001181247">
    <property type="component" value="Unassembled WGS sequence"/>
</dbReference>
<dbReference type="EMBL" id="JAWDEU010000002">
    <property type="protein sequence ID" value="MDU0245657.1"/>
    <property type="molecule type" value="Genomic_DNA"/>
</dbReference>
<proteinExistence type="predicted"/>
<evidence type="ECO:0000313" key="9">
    <source>
        <dbReference type="Proteomes" id="UP000260795"/>
    </source>
</evidence>
<dbReference type="GeneID" id="99752267"/>
<dbReference type="AlphaFoldDB" id="A0A174FY36"/>
<organism evidence="1 8">
    <name type="scientific">Bacteroides uniformis</name>
    <dbReference type="NCBI Taxonomy" id="820"/>
    <lineage>
        <taxon>Bacteria</taxon>
        <taxon>Pseudomonadati</taxon>
        <taxon>Bacteroidota</taxon>
        <taxon>Bacteroidia</taxon>
        <taxon>Bacteroidales</taxon>
        <taxon>Bacteroidaceae</taxon>
        <taxon>Bacteroides</taxon>
    </lineage>
</organism>
<reference evidence="11 12" key="3">
    <citation type="journal article" date="2019" name="Nat. Med.">
        <title>A library of human gut bacterial isolates paired with longitudinal multiomics data enables mechanistic microbiome research.</title>
        <authorList>
            <person name="Poyet M."/>
            <person name="Groussin M."/>
            <person name="Gibbons S.M."/>
            <person name="Avila-Pacheco J."/>
            <person name="Jiang X."/>
            <person name="Kearney S.M."/>
            <person name="Perrotta A.R."/>
            <person name="Berdy B."/>
            <person name="Zhao S."/>
            <person name="Lieberman T.D."/>
            <person name="Swanson P.K."/>
            <person name="Smith M."/>
            <person name="Roesemann S."/>
            <person name="Alexander J.E."/>
            <person name="Rich S.A."/>
            <person name="Livny J."/>
            <person name="Vlamakis H."/>
            <person name="Clish C."/>
            <person name="Bullock K."/>
            <person name="Deik A."/>
            <person name="Scott J."/>
            <person name="Pierce K.A."/>
            <person name="Xavier R.J."/>
            <person name="Alm E.J."/>
        </authorList>
    </citation>
    <scope>NUCLEOTIDE SEQUENCE [LARGE SCALE GENOMIC DNA]</scope>
    <source>
        <strain evidence="2 12">BIOML-A27</strain>
        <strain evidence="3 11">BIOML-A6</strain>
    </source>
</reference>
<reference evidence="4 13" key="4">
    <citation type="submission" date="2022-10" db="EMBL/GenBank/DDBJ databases">
        <title>Human gut microbiome strain richness.</title>
        <authorList>
            <person name="Chen-Liaw A."/>
        </authorList>
    </citation>
    <scope>NUCLEOTIDE SEQUENCE [LARGE SCALE GENOMIC DNA]</scope>
    <source>
        <strain evidence="4 13">D53st1_B1_D53t1_180928</strain>
    </source>
</reference>
<reference evidence="1 8" key="1">
    <citation type="submission" date="2015-09" db="EMBL/GenBank/DDBJ databases">
        <authorList>
            <consortium name="Pathogen Informatics"/>
        </authorList>
    </citation>
    <scope>NUCLEOTIDE SEQUENCE [LARGE SCALE GENOMIC DNA]</scope>
    <source>
        <strain evidence="1 8">2789STDY5834898</strain>
    </source>
</reference>
<dbReference type="Proteomes" id="UP000260795">
    <property type="component" value="Unassembled WGS sequence"/>
</dbReference>
<evidence type="ECO:0000313" key="2">
    <source>
        <dbReference type="EMBL" id="KAB4169570.1"/>
    </source>
</evidence>
<dbReference type="EMBL" id="QSRK01000010">
    <property type="protein sequence ID" value="RGL14508.1"/>
    <property type="molecule type" value="Genomic_DNA"/>
</dbReference>
<reference evidence="9 10" key="2">
    <citation type="submission" date="2018-08" db="EMBL/GenBank/DDBJ databases">
        <title>A genome reference for cultivated species of the human gut microbiota.</title>
        <authorList>
            <person name="Zou Y."/>
            <person name="Xue W."/>
            <person name="Luo G."/>
        </authorList>
    </citation>
    <scope>NUCLEOTIDE SEQUENCE [LARGE SCALE GENOMIC DNA]</scope>
    <source>
        <strain evidence="7 10">AF17-20</strain>
        <strain evidence="6 9">TF08-13</strain>
    </source>
</reference>
<evidence type="ECO:0000313" key="5">
    <source>
        <dbReference type="EMBL" id="MDU0245657.1"/>
    </source>
</evidence>
<evidence type="ECO:0000313" key="11">
    <source>
        <dbReference type="Proteomes" id="UP000431575"/>
    </source>
</evidence>
<evidence type="ECO:0000313" key="8">
    <source>
        <dbReference type="Proteomes" id="UP000095766"/>
    </source>
</evidence>
<dbReference type="EMBL" id="JAQNRK010000003">
    <property type="protein sequence ID" value="MDC1793550.1"/>
    <property type="molecule type" value="Genomic_DNA"/>
</dbReference>
<evidence type="ECO:0000313" key="6">
    <source>
        <dbReference type="EMBL" id="RGL14508.1"/>
    </source>
</evidence>
<dbReference type="EMBL" id="WCTM01000002">
    <property type="protein sequence ID" value="KAB4245487.1"/>
    <property type="molecule type" value="Genomic_DNA"/>
</dbReference>
<dbReference type="RefSeq" id="WP_005823526.1">
    <property type="nucleotide sequence ID" value="NZ_BQNO01000001.1"/>
</dbReference>